<name>A0ABN7SRV2_OIKDI</name>
<keyword evidence="12" id="KW-1185">Reference proteome</keyword>
<keyword evidence="6" id="KW-0067">ATP-binding</keyword>
<dbReference type="Pfam" id="PF01163">
    <property type="entry name" value="RIO1"/>
    <property type="match status" value="1"/>
</dbReference>
<dbReference type="PANTHER" id="PTHR45723">
    <property type="entry name" value="SERINE/THREONINE-PROTEIN KINASE RIO1"/>
    <property type="match status" value="1"/>
</dbReference>
<evidence type="ECO:0000313" key="11">
    <source>
        <dbReference type="EMBL" id="CAG5105440.1"/>
    </source>
</evidence>
<evidence type="ECO:0000256" key="2">
    <source>
        <dbReference type="ARBA" id="ARBA00022527"/>
    </source>
</evidence>
<evidence type="ECO:0000256" key="5">
    <source>
        <dbReference type="ARBA" id="ARBA00022777"/>
    </source>
</evidence>
<accession>A0ABN7SRV2</accession>
<dbReference type="Gene3D" id="1.10.510.10">
    <property type="entry name" value="Transferase(Phosphotransferase) domain 1"/>
    <property type="match status" value="1"/>
</dbReference>
<comment type="catalytic activity">
    <reaction evidence="8">
        <text>L-seryl-[protein] + ATP = O-phospho-L-seryl-[protein] + ADP + H(+)</text>
        <dbReference type="Rhea" id="RHEA:17989"/>
        <dbReference type="Rhea" id="RHEA-COMP:9863"/>
        <dbReference type="Rhea" id="RHEA-COMP:11604"/>
        <dbReference type="ChEBI" id="CHEBI:15378"/>
        <dbReference type="ChEBI" id="CHEBI:29999"/>
        <dbReference type="ChEBI" id="CHEBI:30616"/>
        <dbReference type="ChEBI" id="CHEBI:83421"/>
        <dbReference type="ChEBI" id="CHEBI:456216"/>
        <dbReference type="EC" id="2.7.11.1"/>
    </reaction>
</comment>
<dbReference type="InterPro" id="IPR018935">
    <property type="entry name" value="RIO_kinase_CS"/>
</dbReference>
<gene>
    <name evidence="11" type="ORF">OKIOD_LOCUS10895</name>
</gene>
<evidence type="ECO:0000313" key="12">
    <source>
        <dbReference type="Proteomes" id="UP001158576"/>
    </source>
</evidence>
<evidence type="ECO:0000259" key="10">
    <source>
        <dbReference type="Pfam" id="PF01163"/>
    </source>
</evidence>
<dbReference type="InterPro" id="IPR011009">
    <property type="entry name" value="Kinase-like_dom_sf"/>
</dbReference>
<evidence type="ECO:0000256" key="3">
    <source>
        <dbReference type="ARBA" id="ARBA00022679"/>
    </source>
</evidence>
<evidence type="ECO:0000256" key="1">
    <source>
        <dbReference type="ARBA" id="ARBA00012513"/>
    </source>
</evidence>
<keyword evidence="4" id="KW-0547">Nucleotide-binding</keyword>
<dbReference type="PROSITE" id="PS01245">
    <property type="entry name" value="RIO1"/>
    <property type="match status" value="1"/>
</dbReference>
<organism evidence="11 12">
    <name type="scientific">Oikopleura dioica</name>
    <name type="common">Tunicate</name>
    <dbReference type="NCBI Taxonomy" id="34765"/>
    <lineage>
        <taxon>Eukaryota</taxon>
        <taxon>Metazoa</taxon>
        <taxon>Chordata</taxon>
        <taxon>Tunicata</taxon>
        <taxon>Appendicularia</taxon>
        <taxon>Copelata</taxon>
        <taxon>Oikopleuridae</taxon>
        <taxon>Oikopleura</taxon>
    </lineage>
</organism>
<evidence type="ECO:0000256" key="7">
    <source>
        <dbReference type="ARBA" id="ARBA00047899"/>
    </source>
</evidence>
<evidence type="ECO:0000256" key="9">
    <source>
        <dbReference type="SAM" id="MobiDB-lite"/>
    </source>
</evidence>
<feature type="region of interest" description="Disordered" evidence="9">
    <location>
        <begin position="154"/>
        <end position="192"/>
    </location>
</feature>
<protein>
    <recommendedName>
        <fullName evidence="1">non-specific serine/threonine protein kinase</fullName>
        <ecNumber evidence="1">2.7.11.1</ecNumber>
    </recommendedName>
</protein>
<evidence type="ECO:0000256" key="8">
    <source>
        <dbReference type="ARBA" id="ARBA00048679"/>
    </source>
</evidence>
<proteinExistence type="predicted"/>
<dbReference type="EMBL" id="OU015566">
    <property type="protein sequence ID" value="CAG5105440.1"/>
    <property type="molecule type" value="Genomic_DNA"/>
</dbReference>
<dbReference type="InterPro" id="IPR051272">
    <property type="entry name" value="RIO-type_Ser/Thr_kinase"/>
</dbReference>
<keyword evidence="5" id="KW-0418">Kinase</keyword>
<comment type="catalytic activity">
    <reaction evidence="7">
        <text>L-threonyl-[protein] + ATP = O-phospho-L-threonyl-[protein] + ADP + H(+)</text>
        <dbReference type="Rhea" id="RHEA:46608"/>
        <dbReference type="Rhea" id="RHEA-COMP:11060"/>
        <dbReference type="Rhea" id="RHEA-COMP:11605"/>
        <dbReference type="ChEBI" id="CHEBI:15378"/>
        <dbReference type="ChEBI" id="CHEBI:30013"/>
        <dbReference type="ChEBI" id="CHEBI:30616"/>
        <dbReference type="ChEBI" id="CHEBI:61977"/>
        <dbReference type="ChEBI" id="CHEBI:456216"/>
        <dbReference type="EC" id="2.7.11.1"/>
    </reaction>
</comment>
<dbReference type="Proteomes" id="UP001158576">
    <property type="component" value="Chromosome 1"/>
</dbReference>
<feature type="compositionally biased region" description="Acidic residues" evidence="9">
    <location>
        <begin position="166"/>
        <end position="178"/>
    </location>
</feature>
<sequence length="192" mass="22247">MWSKAKIVHGDFSEFNLLYHQKRVWVIDVSQAVPREHPMALSLLLRDCEAVHRFFADTWKLEAIPVKQAIFNRVTGYGFGKVSEDEPHVPTDVTAFNEEFEALELEMQRRIDTQKNQFSIDFALGREDDFDERDVALHERESYNDFLTHLSNMNVKSMEHERIPESDESSSEGSEDETEVKTVYEAPSTSTT</sequence>
<evidence type="ECO:0000256" key="4">
    <source>
        <dbReference type="ARBA" id="ARBA00022741"/>
    </source>
</evidence>
<evidence type="ECO:0000256" key="6">
    <source>
        <dbReference type="ARBA" id="ARBA00022840"/>
    </source>
</evidence>
<dbReference type="InterPro" id="IPR018934">
    <property type="entry name" value="RIO_dom"/>
</dbReference>
<dbReference type="SUPFAM" id="SSF56112">
    <property type="entry name" value="Protein kinase-like (PK-like)"/>
    <property type="match status" value="1"/>
</dbReference>
<reference evidence="11 12" key="1">
    <citation type="submission" date="2021-04" db="EMBL/GenBank/DDBJ databases">
        <authorList>
            <person name="Bliznina A."/>
        </authorList>
    </citation>
    <scope>NUCLEOTIDE SEQUENCE [LARGE SCALE GENOMIC DNA]</scope>
</reference>
<keyword evidence="3" id="KW-0808">Transferase</keyword>
<dbReference type="EC" id="2.7.11.1" evidence="1"/>
<feature type="domain" description="RIO-type" evidence="10">
    <location>
        <begin position="3"/>
        <end position="59"/>
    </location>
</feature>
<keyword evidence="2" id="KW-0723">Serine/threonine-protein kinase</keyword>